<evidence type="ECO:0000313" key="3">
    <source>
        <dbReference type="Proteomes" id="UP001153269"/>
    </source>
</evidence>
<proteinExistence type="predicted"/>
<accession>A0A9N7UCB2</accession>
<name>A0A9N7UCB2_PLEPL</name>
<dbReference type="EMBL" id="CADEAL010001011">
    <property type="protein sequence ID" value="CAB1427987.1"/>
    <property type="molecule type" value="Genomic_DNA"/>
</dbReference>
<feature type="region of interest" description="Disordered" evidence="1">
    <location>
        <begin position="1"/>
        <end position="45"/>
    </location>
</feature>
<organism evidence="2 3">
    <name type="scientific">Pleuronectes platessa</name>
    <name type="common">European plaice</name>
    <dbReference type="NCBI Taxonomy" id="8262"/>
    <lineage>
        <taxon>Eukaryota</taxon>
        <taxon>Metazoa</taxon>
        <taxon>Chordata</taxon>
        <taxon>Craniata</taxon>
        <taxon>Vertebrata</taxon>
        <taxon>Euteleostomi</taxon>
        <taxon>Actinopterygii</taxon>
        <taxon>Neopterygii</taxon>
        <taxon>Teleostei</taxon>
        <taxon>Neoteleostei</taxon>
        <taxon>Acanthomorphata</taxon>
        <taxon>Carangaria</taxon>
        <taxon>Pleuronectiformes</taxon>
        <taxon>Pleuronectoidei</taxon>
        <taxon>Pleuronectidae</taxon>
        <taxon>Pleuronectes</taxon>
    </lineage>
</organism>
<feature type="compositionally biased region" description="Low complexity" evidence="1">
    <location>
        <begin position="15"/>
        <end position="28"/>
    </location>
</feature>
<comment type="caution">
    <text evidence="2">The sequence shown here is derived from an EMBL/GenBank/DDBJ whole genome shotgun (WGS) entry which is preliminary data.</text>
</comment>
<dbReference type="Proteomes" id="UP001153269">
    <property type="component" value="Unassembled WGS sequence"/>
</dbReference>
<keyword evidence="3" id="KW-1185">Reference proteome</keyword>
<evidence type="ECO:0000256" key="1">
    <source>
        <dbReference type="SAM" id="MobiDB-lite"/>
    </source>
</evidence>
<gene>
    <name evidence="2" type="ORF">PLEPLA_LOCUS15941</name>
</gene>
<protein>
    <submittedName>
        <fullName evidence="2">Uncharacterized protein</fullName>
    </submittedName>
</protein>
<sequence>MLISSASLIPSARVSDPSSSGAPASHAGRQPDWFQPAQNNHITPGAASVITSPESQASDWDPLEDRFGPISLSSVPVALHRASAQDPLRHHSYIQGCEPLQQAQVPECEAAETRGEILHSSVISEEEPGMTSSSISSSFPRTNFPDLPEMCRLPLPGNTPILLKLQMVDEQSAL</sequence>
<reference evidence="2" key="1">
    <citation type="submission" date="2020-03" db="EMBL/GenBank/DDBJ databases">
        <authorList>
            <person name="Weist P."/>
        </authorList>
    </citation>
    <scope>NUCLEOTIDE SEQUENCE</scope>
</reference>
<dbReference type="AlphaFoldDB" id="A0A9N7UCB2"/>
<evidence type="ECO:0000313" key="2">
    <source>
        <dbReference type="EMBL" id="CAB1427987.1"/>
    </source>
</evidence>